<feature type="domain" description="HTH lacI-type" evidence="4">
    <location>
        <begin position="5"/>
        <end position="59"/>
    </location>
</feature>
<dbReference type="AlphaFoldDB" id="A0A7V2AZ44"/>
<keyword evidence="3" id="KW-0804">Transcription</keyword>
<evidence type="ECO:0000256" key="2">
    <source>
        <dbReference type="ARBA" id="ARBA00023125"/>
    </source>
</evidence>
<dbReference type="InterPro" id="IPR046335">
    <property type="entry name" value="LacI/GalR-like_sensor"/>
</dbReference>
<evidence type="ECO:0000256" key="1">
    <source>
        <dbReference type="ARBA" id="ARBA00023015"/>
    </source>
</evidence>
<sequence length="350" mass="38770">MKKRVTIADVARKAGVSVGTVSAVLNNRPSVREHTRRRVLAAIEELGYQPSPSARALGAMQGNGKVFEPAIGLIVKEMDNPFYSEVVIGAQEYLATRGYLSLVCTSEGSYEKEGELLKAFQNRYVQGAVIAPVLDARADLSHLFMLRRAEYPFVLLEAVQGLPVNVVSVDNVKAAQMAVYYLIERGHERIVHFAGPPYTQHTRDRILGVEKAFSQSHLRFTDEVIIPAGAHLRDGYEAALEYFRTHRNNMPTGVTCFNDLVAMGVLRALAELGIRVPDEVSVIGFDDIPMAAYLTIPLTSVHVPKREMGAKAAELLLELIEAKEKNETRSPRHIVLEAKLIERASTRPLR</sequence>
<evidence type="ECO:0000259" key="4">
    <source>
        <dbReference type="PROSITE" id="PS50932"/>
    </source>
</evidence>
<dbReference type="PRINTS" id="PR00036">
    <property type="entry name" value="HTHLACI"/>
</dbReference>
<dbReference type="GO" id="GO:0003700">
    <property type="term" value="F:DNA-binding transcription factor activity"/>
    <property type="evidence" value="ECO:0007669"/>
    <property type="project" value="TreeGrafter"/>
</dbReference>
<dbReference type="PROSITE" id="PS50932">
    <property type="entry name" value="HTH_LACI_2"/>
    <property type="match status" value="1"/>
</dbReference>
<keyword evidence="2" id="KW-0238">DNA-binding</keyword>
<dbReference type="Gene3D" id="1.10.260.40">
    <property type="entry name" value="lambda repressor-like DNA-binding domains"/>
    <property type="match status" value="1"/>
</dbReference>
<dbReference type="Gene3D" id="3.40.50.2300">
    <property type="match status" value="2"/>
</dbReference>
<dbReference type="InterPro" id="IPR028082">
    <property type="entry name" value="Peripla_BP_I"/>
</dbReference>
<name>A0A7V2AZ44_RHOMR</name>
<proteinExistence type="predicted"/>
<dbReference type="CDD" id="cd06267">
    <property type="entry name" value="PBP1_LacI_sugar_binding-like"/>
    <property type="match status" value="1"/>
</dbReference>
<evidence type="ECO:0000256" key="3">
    <source>
        <dbReference type="ARBA" id="ARBA00023163"/>
    </source>
</evidence>
<reference evidence="5" key="1">
    <citation type="journal article" date="2020" name="mSystems">
        <title>Genome- and Community-Level Interaction Insights into Carbon Utilization and Element Cycling Functions of Hydrothermarchaeota in Hydrothermal Sediment.</title>
        <authorList>
            <person name="Zhou Z."/>
            <person name="Liu Y."/>
            <person name="Xu W."/>
            <person name="Pan J."/>
            <person name="Luo Z.H."/>
            <person name="Li M."/>
        </authorList>
    </citation>
    <scope>NUCLEOTIDE SEQUENCE [LARGE SCALE GENOMIC DNA]</scope>
    <source>
        <strain evidence="5">SpSt-143</strain>
    </source>
</reference>
<protein>
    <submittedName>
        <fullName evidence="5">LacI family transcriptional regulator</fullName>
    </submittedName>
</protein>
<evidence type="ECO:0000313" key="5">
    <source>
        <dbReference type="EMBL" id="HER95321.1"/>
    </source>
</evidence>
<dbReference type="InterPro" id="IPR010982">
    <property type="entry name" value="Lambda_DNA-bd_dom_sf"/>
</dbReference>
<dbReference type="Pfam" id="PF13377">
    <property type="entry name" value="Peripla_BP_3"/>
    <property type="match status" value="1"/>
</dbReference>
<dbReference type="SMART" id="SM00354">
    <property type="entry name" value="HTH_LACI"/>
    <property type="match status" value="1"/>
</dbReference>
<accession>A0A7V2AZ44</accession>
<dbReference type="SUPFAM" id="SSF47413">
    <property type="entry name" value="lambda repressor-like DNA-binding domains"/>
    <property type="match status" value="1"/>
</dbReference>
<keyword evidence="1" id="KW-0805">Transcription regulation</keyword>
<dbReference type="EMBL" id="DSGB01000003">
    <property type="protein sequence ID" value="HER95321.1"/>
    <property type="molecule type" value="Genomic_DNA"/>
</dbReference>
<dbReference type="InterPro" id="IPR000843">
    <property type="entry name" value="HTH_LacI"/>
</dbReference>
<dbReference type="PANTHER" id="PTHR30146:SF109">
    <property type="entry name" value="HTH-TYPE TRANSCRIPTIONAL REGULATOR GALS"/>
    <property type="match status" value="1"/>
</dbReference>
<dbReference type="Pfam" id="PF00356">
    <property type="entry name" value="LacI"/>
    <property type="match status" value="1"/>
</dbReference>
<dbReference type="PROSITE" id="PS00356">
    <property type="entry name" value="HTH_LACI_1"/>
    <property type="match status" value="1"/>
</dbReference>
<dbReference type="SUPFAM" id="SSF53822">
    <property type="entry name" value="Periplasmic binding protein-like I"/>
    <property type="match status" value="1"/>
</dbReference>
<dbReference type="PANTHER" id="PTHR30146">
    <property type="entry name" value="LACI-RELATED TRANSCRIPTIONAL REPRESSOR"/>
    <property type="match status" value="1"/>
</dbReference>
<gene>
    <name evidence="5" type="ORF">ENO59_02205</name>
</gene>
<dbReference type="GO" id="GO:0000976">
    <property type="term" value="F:transcription cis-regulatory region binding"/>
    <property type="evidence" value="ECO:0007669"/>
    <property type="project" value="TreeGrafter"/>
</dbReference>
<dbReference type="CDD" id="cd01392">
    <property type="entry name" value="HTH_LacI"/>
    <property type="match status" value="1"/>
</dbReference>
<comment type="caution">
    <text evidence="5">The sequence shown here is derived from an EMBL/GenBank/DDBJ whole genome shotgun (WGS) entry which is preliminary data.</text>
</comment>
<organism evidence="5">
    <name type="scientific">Rhodothermus marinus</name>
    <name type="common">Rhodothermus obamensis</name>
    <dbReference type="NCBI Taxonomy" id="29549"/>
    <lineage>
        <taxon>Bacteria</taxon>
        <taxon>Pseudomonadati</taxon>
        <taxon>Rhodothermota</taxon>
        <taxon>Rhodothermia</taxon>
        <taxon>Rhodothermales</taxon>
        <taxon>Rhodothermaceae</taxon>
        <taxon>Rhodothermus</taxon>
    </lineage>
</organism>